<gene>
    <name evidence="5" type="ORF">M0R45_030680</name>
</gene>
<organism evidence="5 6">
    <name type="scientific">Rubus argutus</name>
    <name type="common">Southern blackberry</name>
    <dbReference type="NCBI Taxonomy" id="59490"/>
    <lineage>
        <taxon>Eukaryota</taxon>
        <taxon>Viridiplantae</taxon>
        <taxon>Streptophyta</taxon>
        <taxon>Embryophyta</taxon>
        <taxon>Tracheophyta</taxon>
        <taxon>Spermatophyta</taxon>
        <taxon>Magnoliopsida</taxon>
        <taxon>eudicotyledons</taxon>
        <taxon>Gunneridae</taxon>
        <taxon>Pentapetalae</taxon>
        <taxon>rosids</taxon>
        <taxon>fabids</taxon>
        <taxon>Rosales</taxon>
        <taxon>Rosaceae</taxon>
        <taxon>Rosoideae</taxon>
        <taxon>Rosoideae incertae sedis</taxon>
        <taxon>Rubus</taxon>
    </lineage>
</organism>
<protein>
    <recommendedName>
        <fullName evidence="4">Ubiquitin-like protease family profile domain-containing protein</fullName>
    </recommendedName>
</protein>
<dbReference type="Gene3D" id="3.40.395.10">
    <property type="entry name" value="Adenoviral Proteinase, Chain A"/>
    <property type="match status" value="1"/>
</dbReference>
<keyword evidence="3" id="KW-0378">Hydrolase</keyword>
<comment type="similarity">
    <text evidence="1">Belongs to the peptidase C48 family.</text>
</comment>
<dbReference type="InterPro" id="IPR003653">
    <property type="entry name" value="Peptidase_C48_C"/>
</dbReference>
<reference evidence="5 6" key="1">
    <citation type="journal article" date="2023" name="G3 (Bethesda)">
        <title>A chromosome-length genome assembly and annotation of blackberry (Rubus argutus, cv. 'Hillquist').</title>
        <authorList>
            <person name="Bruna T."/>
            <person name="Aryal R."/>
            <person name="Dudchenko O."/>
            <person name="Sargent D.J."/>
            <person name="Mead D."/>
            <person name="Buti M."/>
            <person name="Cavallini A."/>
            <person name="Hytonen T."/>
            <person name="Andres J."/>
            <person name="Pham M."/>
            <person name="Weisz D."/>
            <person name="Mascagni F."/>
            <person name="Usai G."/>
            <person name="Natali L."/>
            <person name="Bassil N."/>
            <person name="Fernandez G.E."/>
            <person name="Lomsadze A."/>
            <person name="Armour M."/>
            <person name="Olukolu B."/>
            <person name="Poorten T."/>
            <person name="Britton C."/>
            <person name="Davik J."/>
            <person name="Ashrafi H."/>
            <person name="Aiden E.L."/>
            <person name="Borodovsky M."/>
            <person name="Worthington M."/>
        </authorList>
    </citation>
    <scope>NUCLEOTIDE SEQUENCE [LARGE SCALE GENOMIC DNA]</scope>
    <source>
        <strain evidence="5">PI 553951</strain>
    </source>
</reference>
<evidence type="ECO:0000313" key="5">
    <source>
        <dbReference type="EMBL" id="KAK9922202.1"/>
    </source>
</evidence>
<dbReference type="PANTHER" id="PTHR33018:SF31">
    <property type="entry name" value="TRANSPOSASE, PTTA_EN_SPM, PLANT"/>
    <property type="match status" value="1"/>
</dbReference>
<dbReference type="PANTHER" id="PTHR33018">
    <property type="entry name" value="OS10G0338966 PROTEIN-RELATED"/>
    <property type="match status" value="1"/>
</dbReference>
<proteinExistence type="inferred from homology"/>
<evidence type="ECO:0000259" key="4">
    <source>
        <dbReference type="PROSITE" id="PS50600"/>
    </source>
</evidence>
<name>A0AAW1WFT9_RUBAR</name>
<dbReference type="Proteomes" id="UP001457282">
    <property type="component" value="Unassembled WGS sequence"/>
</dbReference>
<dbReference type="PROSITE" id="PS50600">
    <property type="entry name" value="ULP_PROTEASE"/>
    <property type="match status" value="1"/>
</dbReference>
<keyword evidence="6" id="KW-1185">Reference proteome</keyword>
<evidence type="ECO:0000256" key="1">
    <source>
        <dbReference type="ARBA" id="ARBA00005234"/>
    </source>
</evidence>
<comment type="caution">
    <text evidence="5">The sequence shown here is derived from an EMBL/GenBank/DDBJ whole genome shotgun (WGS) entry which is preliminary data.</text>
</comment>
<evidence type="ECO:0000256" key="2">
    <source>
        <dbReference type="ARBA" id="ARBA00022670"/>
    </source>
</evidence>
<dbReference type="Pfam" id="PF02902">
    <property type="entry name" value="Peptidase_C48"/>
    <property type="match status" value="1"/>
</dbReference>
<evidence type="ECO:0000313" key="6">
    <source>
        <dbReference type="Proteomes" id="UP001457282"/>
    </source>
</evidence>
<dbReference type="AlphaFoldDB" id="A0AAW1WFT9"/>
<feature type="domain" description="Ubiquitin-like protease family profile" evidence="4">
    <location>
        <begin position="110"/>
        <end position="274"/>
    </location>
</feature>
<dbReference type="GO" id="GO:0008234">
    <property type="term" value="F:cysteine-type peptidase activity"/>
    <property type="evidence" value="ECO:0007669"/>
    <property type="project" value="InterPro"/>
</dbReference>
<sequence>MFNGDDAVKVYESDKNIEMEEMQEIEETLGQAIESYVAWPNYFIVLNLEKIKKKKHVAPVKDLSMKDDGVKMVPSKCKALYHIAKNLMDNNSKALMSTLENEVFGVPRDLHIFEDDIIQLMETQWLGANCIVAYMRYLYEILIKSDLVDTFGFVDSARVVSFGVSQTKNVEKNLVERMQQGKSDRIFLVPYNPRNHWMLTIINEEKDIVYIADSLEKQEYPEWMETVNNAIKLFNGVTGRHGKKAPQWITLLSTPKQVGGVECGYYVMRYMKEIIEDPTISFAQLWSKKSKRTNYSQEQIDEVRNE</sequence>
<accession>A0AAW1WFT9</accession>
<dbReference type="GO" id="GO:0006508">
    <property type="term" value="P:proteolysis"/>
    <property type="evidence" value="ECO:0007669"/>
    <property type="project" value="UniProtKB-KW"/>
</dbReference>
<evidence type="ECO:0000256" key="3">
    <source>
        <dbReference type="ARBA" id="ARBA00022801"/>
    </source>
</evidence>
<dbReference type="SUPFAM" id="SSF54001">
    <property type="entry name" value="Cysteine proteinases"/>
    <property type="match status" value="1"/>
</dbReference>
<dbReference type="InterPro" id="IPR038765">
    <property type="entry name" value="Papain-like_cys_pep_sf"/>
</dbReference>
<dbReference type="EMBL" id="JBEDUW010000006">
    <property type="protein sequence ID" value="KAK9922202.1"/>
    <property type="molecule type" value="Genomic_DNA"/>
</dbReference>
<keyword evidence="2" id="KW-0645">Protease</keyword>